<keyword evidence="1" id="KW-0812">Transmembrane</keyword>
<evidence type="ECO:0008006" key="4">
    <source>
        <dbReference type="Google" id="ProtNLM"/>
    </source>
</evidence>
<feature type="transmembrane region" description="Helical" evidence="1">
    <location>
        <begin position="172"/>
        <end position="190"/>
    </location>
</feature>
<organism evidence="2 3">
    <name type="scientific">Propioniciclava sinopodophylli</name>
    <dbReference type="NCBI Taxonomy" id="1837344"/>
    <lineage>
        <taxon>Bacteria</taxon>
        <taxon>Bacillati</taxon>
        <taxon>Actinomycetota</taxon>
        <taxon>Actinomycetes</taxon>
        <taxon>Propionibacteriales</taxon>
        <taxon>Propionibacteriaceae</taxon>
        <taxon>Propioniciclava</taxon>
    </lineage>
</organism>
<feature type="transmembrane region" description="Helical" evidence="1">
    <location>
        <begin position="226"/>
        <end position="242"/>
    </location>
</feature>
<dbReference type="Pfam" id="PF14256">
    <property type="entry name" value="YwiC"/>
    <property type="match status" value="1"/>
</dbReference>
<dbReference type="Proteomes" id="UP000292373">
    <property type="component" value="Unassembled WGS sequence"/>
</dbReference>
<reference evidence="2 3" key="1">
    <citation type="submission" date="2019-01" db="EMBL/GenBank/DDBJ databases">
        <title>Lactibacter flavus gen. nov., sp. nov., a novel bacterium of the family Propionibacteriaceae isolated from raw milk and dairy products.</title>
        <authorList>
            <person name="Huptas C."/>
            <person name="Wenning M."/>
            <person name="Breitenwieser F."/>
            <person name="Doll E."/>
            <person name="Von Neubeck M."/>
            <person name="Busse H.-J."/>
            <person name="Scherer S."/>
        </authorList>
    </citation>
    <scope>NUCLEOTIDE SEQUENCE [LARGE SCALE GENOMIC DNA]</scope>
    <source>
        <strain evidence="2 3">KCTC 33808</strain>
    </source>
</reference>
<evidence type="ECO:0000256" key="1">
    <source>
        <dbReference type="SAM" id="Phobius"/>
    </source>
</evidence>
<name>A0A4V2JSC6_9ACTN</name>
<comment type="caution">
    <text evidence="2">The sequence shown here is derived from an EMBL/GenBank/DDBJ whole genome shotgun (WGS) entry which is preliminary data.</text>
</comment>
<feature type="transmembrane region" description="Helical" evidence="1">
    <location>
        <begin position="202"/>
        <end position="220"/>
    </location>
</feature>
<dbReference type="AlphaFoldDB" id="A0A4V2JSC6"/>
<feature type="transmembrane region" description="Helical" evidence="1">
    <location>
        <begin position="139"/>
        <end position="160"/>
    </location>
</feature>
<feature type="transmembrane region" description="Helical" evidence="1">
    <location>
        <begin position="86"/>
        <end position="107"/>
    </location>
</feature>
<feature type="transmembrane region" description="Helical" evidence="1">
    <location>
        <begin position="21"/>
        <end position="41"/>
    </location>
</feature>
<evidence type="ECO:0000313" key="3">
    <source>
        <dbReference type="Proteomes" id="UP000292373"/>
    </source>
</evidence>
<gene>
    <name evidence="2" type="ORF">ET989_09610</name>
</gene>
<dbReference type="RefSeq" id="WP_131168348.1">
    <property type="nucleotide sequence ID" value="NZ_SDMQ01000009.1"/>
</dbReference>
<keyword evidence="1" id="KW-0472">Membrane</keyword>
<feature type="transmembrane region" description="Helical" evidence="1">
    <location>
        <begin position="113"/>
        <end position="132"/>
    </location>
</feature>
<protein>
    <recommendedName>
        <fullName evidence="4">YwiC-like family protein</fullName>
    </recommendedName>
</protein>
<keyword evidence="1" id="KW-1133">Transmembrane helix</keyword>
<dbReference type="EMBL" id="SDMQ01000009">
    <property type="protein sequence ID" value="TBT83928.1"/>
    <property type="molecule type" value="Genomic_DNA"/>
</dbReference>
<feature type="transmembrane region" description="Helical" evidence="1">
    <location>
        <begin position="254"/>
        <end position="274"/>
    </location>
</feature>
<proteinExistence type="predicted"/>
<feature type="transmembrane region" description="Helical" evidence="1">
    <location>
        <begin position="53"/>
        <end position="74"/>
    </location>
</feature>
<dbReference type="InterPro" id="IPR025576">
    <property type="entry name" value="YwiC"/>
</dbReference>
<dbReference type="OrthoDB" id="2380563at2"/>
<evidence type="ECO:0000313" key="2">
    <source>
        <dbReference type="EMBL" id="TBT83928.1"/>
    </source>
</evidence>
<accession>A0A4V2JSC6</accession>
<keyword evidence="3" id="KW-1185">Reference proteome</keyword>
<sequence length="275" mass="29859">MTAAVRPRPKKKKRHAGWIPNQHGAWAMLVLPFLLGVSLRLTDLAAGRASGSGWFLAPLFVCWMVGYFAFHAASGWLKAPRQRKQGWVGPLVTYGAISGVAGVLTLLVGGWQIAAWAPAFVPLLLPALWLAAQRNERATIGGALTIAAASLMIPIARHPWVADAVGPGTLPTWLLTGLVFAYFFGTVLYVKTNIRERGSKPWLVASIAYHGVCAIIAAALAGNGLVPWWWTPFFLLATLRAWHIPGRTWSPKHIGFLEIGMSSLLLLCFALWPLA</sequence>